<protein>
    <submittedName>
        <fullName evidence="3">Uncharacterized protein</fullName>
    </submittedName>
</protein>
<feature type="transmembrane region" description="Helical" evidence="2">
    <location>
        <begin position="148"/>
        <end position="176"/>
    </location>
</feature>
<dbReference type="InterPro" id="IPR019734">
    <property type="entry name" value="TPR_rpt"/>
</dbReference>
<name>A0A0M0JX97_9EUKA</name>
<dbReference type="Proteomes" id="UP000037460">
    <property type="component" value="Unassembled WGS sequence"/>
</dbReference>
<evidence type="ECO:0000313" key="3">
    <source>
        <dbReference type="EMBL" id="KOO31175.1"/>
    </source>
</evidence>
<dbReference type="AlphaFoldDB" id="A0A0M0JX97"/>
<dbReference type="SUPFAM" id="SSF48452">
    <property type="entry name" value="TPR-like"/>
    <property type="match status" value="1"/>
</dbReference>
<keyword evidence="1" id="KW-0802">TPR repeat</keyword>
<reference evidence="4" key="1">
    <citation type="journal article" date="2015" name="PLoS Genet.">
        <title>Genome Sequence and Transcriptome Analyses of Chrysochromulina tobin: Metabolic Tools for Enhanced Algal Fitness in the Prominent Order Prymnesiales (Haptophyceae).</title>
        <authorList>
            <person name="Hovde B.T."/>
            <person name="Deodato C.R."/>
            <person name="Hunsperger H.M."/>
            <person name="Ryken S.A."/>
            <person name="Yost W."/>
            <person name="Jha R.K."/>
            <person name="Patterson J."/>
            <person name="Monnat R.J. Jr."/>
            <person name="Barlow S.B."/>
            <person name="Starkenburg S.R."/>
            <person name="Cattolico R.A."/>
        </authorList>
    </citation>
    <scope>NUCLEOTIDE SEQUENCE</scope>
    <source>
        <strain evidence="4">CCMP291</strain>
    </source>
</reference>
<sequence length="177" mass="19387">MFSTSMGVPKMRAVLYAPSHADAHWQLGDVLSLQAEKRAAVESLSRAIRLAPHHIESYSSLARVMGYEVLSEGAARLAHGVLLIPRLVSRALCDEVLGLIEGWPLASEGTSETTRQPFRRRHHALPFLQGPSGRVAMRLLEELQASPLMCTIAMLLSTSLMAMMMSLMAMMASLMVT</sequence>
<keyword evidence="2" id="KW-1133">Transmembrane helix</keyword>
<evidence type="ECO:0000256" key="1">
    <source>
        <dbReference type="PROSITE-ProRule" id="PRU00339"/>
    </source>
</evidence>
<dbReference type="InterPro" id="IPR011990">
    <property type="entry name" value="TPR-like_helical_dom_sf"/>
</dbReference>
<comment type="caution">
    <text evidence="3">The sequence shown here is derived from an EMBL/GenBank/DDBJ whole genome shotgun (WGS) entry which is preliminary data.</text>
</comment>
<dbReference type="Gene3D" id="1.25.40.10">
    <property type="entry name" value="Tetratricopeptide repeat domain"/>
    <property type="match status" value="1"/>
</dbReference>
<keyword evidence="2" id="KW-0472">Membrane</keyword>
<evidence type="ECO:0000313" key="4">
    <source>
        <dbReference type="Proteomes" id="UP000037460"/>
    </source>
</evidence>
<accession>A0A0M0JX97</accession>
<gene>
    <name evidence="3" type="ORF">Ctob_005129</name>
</gene>
<dbReference type="PROSITE" id="PS50005">
    <property type="entry name" value="TPR"/>
    <property type="match status" value="1"/>
</dbReference>
<keyword evidence="4" id="KW-1185">Reference proteome</keyword>
<proteinExistence type="predicted"/>
<evidence type="ECO:0000256" key="2">
    <source>
        <dbReference type="SAM" id="Phobius"/>
    </source>
</evidence>
<dbReference type="EMBL" id="JWZX01002071">
    <property type="protein sequence ID" value="KOO31175.1"/>
    <property type="molecule type" value="Genomic_DNA"/>
</dbReference>
<keyword evidence="2" id="KW-0812">Transmembrane</keyword>
<organism evidence="3 4">
    <name type="scientific">Chrysochromulina tobinii</name>
    <dbReference type="NCBI Taxonomy" id="1460289"/>
    <lineage>
        <taxon>Eukaryota</taxon>
        <taxon>Haptista</taxon>
        <taxon>Haptophyta</taxon>
        <taxon>Prymnesiophyceae</taxon>
        <taxon>Prymnesiales</taxon>
        <taxon>Chrysochromulinaceae</taxon>
        <taxon>Chrysochromulina</taxon>
    </lineage>
</organism>
<feature type="repeat" description="TPR" evidence="1">
    <location>
        <begin position="21"/>
        <end position="54"/>
    </location>
</feature>